<dbReference type="Pfam" id="PF02742">
    <property type="entry name" value="Fe_dep_repr_C"/>
    <property type="match status" value="1"/>
</dbReference>
<dbReference type="SUPFAM" id="SSF81345">
    <property type="entry name" value="ABC transporter involved in vitamin B12 uptake, BtuC"/>
    <property type="match status" value="1"/>
</dbReference>
<keyword evidence="12" id="KW-1185">Reference proteome</keyword>
<reference evidence="11 12" key="1">
    <citation type="submission" date="2019-08" db="EMBL/GenBank/DDBJ databases">
        <title>Genome of Luteibaculum oceani JCM 18817.</title>
        <authorList>
            <person name="Bowman J.P."/>
        </authorList>
    </citation>
    <scope>NUCLEOTIDE SEQUENCE [LARGE SCALE GENOMIC DNA]</scope>
    <source>
        <strain evidence="11 12">JCM 18817</strain>
    </source>
</reference>
<name>A0A5C6VEC6_9FLAO</name>
<dbReference type="GO" id="GO:0010043">
    <property type="term" value="P:response to zinc ion"/>
    <property type="evidence" value="ECO:0007669"/>
    <property type="project" value="TreeGrafter"/>
</dbReference>
<dbReference type="Pfam" id="PF00950">
    <property type="entry name" value="ABC-3"/>
    <property type="match status" value="1"/>
</dbReference>
<keyword evidence="6 9" id="KW-1133">Transmembrane helix</keyword>
<accession>A0A5C6VEC6</accession>
<feature type="transmembrane region" description="Helical" evidence="9">
    <location>
        <begin position="6"/>
        <end position="28"/>
    </location>
</feature>
<keyword evidence="7 9" id="KW-0472">Membrane</keyword>
<keyword evidence="3 8" id="KW-0813">Transport</keyword>
<dbReference type="InterPro" id="IPR022689">
    <property type="entry name" value="Iron_dep_repressor"/>
</dbReference>
<dbReference type="GO" id="GO:0046914">
    <property type="term" value="F:transition metal ion binding"/>
    <property type="evidence" value="ECO:0007669"/>
    <property type="project" value="InterPro"/>
</dbReference>
<proteinExistence type="inferred from homology"/>
<evidence type="ECO:0000256" key="2">
    <source>
        <dbReference type="ARBA" id="ARBA00008034"/>
    </source>
</evidence>
<dbReference type="GO" id="GO:0046983">
    <property type="term" value="F:protein dimerization activity"/>
    <property type="evidence" value="ECO:0007669"/>
    <property type="project" value="InterPro"/>
</dbReference>
<evidence type="ECO:0000256" key="4">
    <source>
        <dbReference type="ARBA" id="ARBA00022475"/>
    </source>
</evidence>
<dbReference type="OrthoDB" id="9788905at2"/>
<dbReference type="Proteomes" id="UP000321168">
    <property type="component" value="Unassembled WGS sequence"/>
</dbReference>
<dbReference type="SMART" id="SM00529">
    <property type="entry name" value="HTH_DTXR"/>
    <property type="match status" value="1"/>
</dbReference>
<dbReference type="GO" id="GO:0043190">
    <property type="term" value="C:ATP-binding cassette (ABC) transporter complex"/>
    <property type="evidence" value="ECO:0007669"/>
    <property type="project" value="InterPro"/>
</dbReference>
<dbReference type="CDD" id="cd06550">
    <property type="entry name" value="TM_ABC_iron-siderophores_like"/>
    <property type="match status" value="1"/>
</dbReference>
<dbReference type="InterPro" id="IPR036388">
    <property type="entry name" value="WH-like_DNA-bd_sf"/>
</dbReference>
<comment type="similarity">
    <text evidence="2 8">Belongs to the ABC-3 integral membrane protein family.</text>
</comment>
<evidence type="ECO:0000313" key="12">
    <source>
        <dbReference type="Proteomes" id="UP000321168"/>
    </source>
</evidence>
<dbReference type="EMBL" id="VORB01000002">
    <property type="protein sequence ID" value="TXC82165.1"/>
    <property type="molecule type" value="Genomic_DNA"/>
</dbReference>
<evidence type="ECO:0000256" key="8">
    <source>
        <dbReference type="RuleBase" id="RU003943"/>
    </source>
</evidence>
<feature type="transmembrane region" description="Helical" evidence="9">
    <location>
        <begin position="224"/>
        <end position="244"/>
    </location>
</feature>
<comment type="subcellular location">
    <subcellularLocation>
        <location evidence="1 8">Cell membrane</location>
        <topology evidence="1 8">Multi-pass membrane protein</topology>
    </subcellularLocation>
</comment>
<feature type="transmembrane region" description="Helical" evidence="9">
    <location>
        <begin position="59"/>
        <end position="79"/>
    </location>
</feature>
<feature type="transmembrane region" description="Helical" evidence="9">
    <location>
        <begin position="91"/>
        <end position="109"/>
    </location>
</feature>
<sequence>MSFYVISILVSCGLIGIVSGAIGTYAVLQKKSLLADSISHSLLPGIMLGFLITKEKDPVLISLGATISGLISAYLTDWLVAKTKLNQDAAIGINLSLFFGLGVVLLTYIQSGNYGGQSGLTQLLLGNAASMQQSDIFFFSALGLFLALSLLFLGKELNLICFNKDFAKSIGLPVARLEFLLRLLLVLTIVAGIQAVGVVLMASCLIAPVIAAKYWSISLRRIQIISTIIGCLSGVLGALFSYYFNHVPTGPLIVLILTFVAFFSMFFGIEKGLLRRFFKERSNRFKIQADHILKELFYLNEQGNETGTYHIRELKVFSESGKSRSNRILKRLARKGFLITSGTDITITEKGKSEANKIVRLHRLWELYLLKRLEIPADHVHDNAEQIEHILSPELEAALLKELDYPVRDPHNSPIPNE</sequence>
<evidence type="ECO:0000256" key="6">
    <source>
        <dbReference type="ARBA" id="ARBA00022989"/>
    </source>
</evidence>
<dbReference type="PANTHER" id="PTHR30477:SF3">
    <property type="entry name" value="METAL TRANSPORT SYSTEM MEMBRANE PROTEIN CT_069-RELATED"/>
    <property type="match status" value="1"/>
</dbReference>
<feature type="transmembrane region" description="Helical" evidence="9">
    <location>
        <begin position="191"/>
        <end position="212"/>
    </location>
</feature>
<evidence type="ECO:0000256" key="1">
    <source>
        <dbReference type="ARBA" id="ARBA00004651"/>
    </source>
</evidence>
<gene>
    <name evidence="11" type="ORF">FRX97_03465</name>
</gene>
<evidence type="ECO:0000313" key="11">
    <source>
        <dbReference type="EMBL" id="TXC82165.1"/>
    </source>
</evidence>
<evidence type="ECO:0000256" key="3">
    <source>
        <dbReference type="ARBA" id="ARBA00022448"/>
    </source>
</evidence>
<dbReference type="InterPro" id="IPR001367">
    <property type="entry name" value="Fe_dep_repressor"/>
</dbReference>
<protein>
    <submittedName>
        <fullName evidence="11">Iron chelate uptake ABC transporter family permease subunit</fullName>
    </submittedName>
</protein>
<feature type="transmembrane region" description="Helical" evidence="9">
    <location>
        <begin position="136"/>
        <end position="154"/>
    </location>
</feature>
<dbReference type="GO" id="GO:0003700">
    <property type="term" value="F:DNA-binding transcription factor activity"/>
    <property type="evidence" value="ECO:0007669"/>
    <property type="project" value="InterPro"/>
</dbReference>
<dbReference type="InterPro" id="IPR036421">
    <property type="entry name" value="Fe_dep_repressor_sf"/>
</dbReference>
<dbReference type="GO" id="GO:0055085">
    <property type="term" value="P:transmembrane transport"/>
    <property type="evidence" value="ECO:0007669"/>
    <property type="project" value="InterPro"/>
</dbReference>
<dbReference type="RefSeq" id="WP_147013426.1">
    <property type="nucleotide sequence ID" value="NZ_VORB01000002.1"/>
</dbReference>
<keyword evidence="5 8" id="KW-0812">Transmembrane</keyword>
<comment type="caution">
    <text evidence="11">The sequence shown here is derived from an EMBL/GenBank/DDBJ whole genome shotgun (WGS) entry which is preliminary data.</text>
</comment>
<evidence type="ECO:0000256" key="9">
    <source>
        <dbReference type="SAM" id="Phobius"/>
    </source>
</evidence>
<dbReference type="Gene3D" id="1.10.3470.10">
    <property type="entry name" value="ABC transporter involved in vitamin B12 uptake, BtuC"/>
    <property type="match status" value="1"/>
</dbReference>
<feature type="domain" description="Iron dependent repressor metal binding and dimerisation" evidence="10">
    <location>
        <begin position="348"/>
        <end position="417"/>
    </location>
</feature>
<evidence type="ECO:0000256" key="7">
    <source>
        <dbReference type="ARBA" id="ARBA00023136"/>
    </source>
</evidence>
<evidence type="ECO:0000256" key="5">
    <source>
        <dbReference type="ARBA" id="ARBA00022692"/>
    </source>
</evidence>
<dbReference type="AlphaFoldDB" id="A0A5C6VEC6"/>
<dbReference type="InterPro" id="IPR001626">
    <property type="entry name" value="ABC_TroCD"/>
</dbReference>
<keyword evidence="4" id="KW-1003">Cell membrane</keyword>
<dbReference type="InterPro" id="IPR037294">
    <property type="entry name" value="ABC_BtuC-like"/>
</dbReference>
<organism evidence="11 12">
    <name type="scientific">Luteibaculum oceani</name>
    <dbReference type="NCBI Taxonomy" id="1294296"/>
    <lineage>
        <taxon>Bacteria</taxon>
        <taxon>Pseudomonadati</taxon>
        <taxon>Bacteroidota</taxon>
        <taxon>Flavobacteriia</taxon>
        <taxon>Flavobacteriales</taxon>
        <taxon>Luteibaculaceae</taxon>
        <taxon>Luteibaculum</taxon>
    </lineage>
</organism>
<feature type="transmembrane region" description="Helical" evidence="9">
    <location>
        <begin position="250"/>
        <end position="269"/>
    </location>
</feature>
<dbReference type="Gene3D" id="1.10.10.10">
    <property type="entry name" value="Winged helix-like DNA-binding domain superfamily/Winged helix DNA-binding domain"/>
    <property type="match status" value="1"/>
</dbReference>
<dbReference type="PANTHER" id="PTHR30477">
    <property type="entry name" value="ABC-TRANSPORTER METAL-BINDING PROTEIN"/>
    <property type="match status" value="1"/>
</dbReference>
<dbReference type="SUPFAM" id="SSF47979">
    <property type="entry name" value="Iron-dependent repressor protein, dimerization domain"/>
    <property type="match status" value="1"/>
</dbReference>
<evidence type="ECO:0000259" key="10">
    <source>
        <dbReference type="Pfam" id="PF02742"/>
    </source>
</evidence>